<sequence>MLGVINEKHGVFDVVFLTKLSQKLLCECCRSCRKQPQMQKFVRFWIDGSVQPELLTVDPDHCLVERDVIRARIAGGL</sequence>
<evidence type="ECO:0000313" key="1">
    <source>
        <dbReference type="EMBL" id="GAA0307665.1"/>
    </source>
</evidence>
<gene>
    <name evidence="1" type="ORF">GCM10009066_21650</name>
</gene>
<reference evidence="1 2" key="1">
    <citation type="journal article" date="2019" name="Int. J. Syst. Evol. Microbiol.">
        <title>The Global Catalogue of Microorganisms (GCM) 10K type strain sequencing project: providing services to taxonomists for standard genome sequencing and annotation.</title>
        <authorList>
            <consortium name="The Broad Institute Genomics Platform"/>
            <consortium name="The Broad Institute Genome Sequencing Center for Infectious Disease"/>
            <person name="Wu L."/>
            <person name="Ma J."/>
        </authorList>
    </citation>
    <scope>NUCLEOTIDE SEQUENCE [LARGE SCALE GENOMIC DNA]</scope>
    <source>
        <strain evidence="1 2">JCM 16330</strain>
    </source>
</reference>
<evidence type="ECO:0000313" key="2">
    <source>
        <dbReference type="Proteomes" id="UP001500837"/>
    </source>
</evidence>
<keyword evidence="2" id="KW-1185">Reference proteome</keyword>
<dbReference type="EMBL" id="BAAABL010000067">
    <property type="protein sequence ID" value="GAA0307665.1"/>
    <property type="molecule type" value="Genomic_DNA"/>
</dbReference>
<name>A0AAV3S9M8_9EURY</name>
<dbReference type="Proteomes" id="UP001500837">
    <property type="component" value="Unassembled WGS sequence"/>
</dbReference>
<proteinExistence type="predicted"/>
<protein>
    <submittedName>
        <fullName evidence="1">Uncharacterized protein</fullName>
    </submittedName>
</protein>
<organism evidence="1 2">
    <name type="scientific">Halarchaeum salinum</name>
    <dbReference type="NCBI Taxonomy" id="489912"/>
    <lineage>
        <taxon>Archaea</taxon>
        <taxon>Methanobacteriati</taxon>
        <taxon>Methanobacteriota</taxon>
        <taxon>Stenosarchaea group</taxon>
        <taxon>Halobacteria</taxon>
        <taxon>Halobacteriales</taxon>
        <taxon>Halobacteriaceae</taxon>
    </lineage>
</organism>
<comment type="caution">
    <text evidence="1">The sequence shown here is derived from an EMBL/GenBank/DDBJ whole genome shotgun (WGS) entry which is preliminary data.</text>
</comment>
<accession>A0AAV3S9M8</accession>
<dbReference type="AlphaFoldDB" id="A0AAV3S9M8"/>